<dbReference type="HOGENOM" id="CLU_096072_5_1_11"/>
<protein>
    <submittedName>
        <fullName evidence="9">Fe2+/Zn2+ uptake regulation protein</fullName>
    </submittedName>
    <submittedName>
        <fullName evidence="10">Transcriptional repressor</fullName>
    </submittedName>
</protein>
<evidence type="ECO:0000256" key="4">
    <source>
        <dbReference type="ARBA" id="ARBA00023015"/>
    </source>
</evidence>
<dbReference type="InterPro" id="IPR002481">
    <property type="entry name" value="FUR"/>
</dbReference>
<dbReference type="PANTHER" id="PTHR33202:SF22">
    <property type="entry name" value="HYDROGEN PEROXIDE SENSITIVE REPRESSOR"/>
    <property type="match status" value="1"/>
</dbReference>
<feature type="binding site" evidence="7">
    <location>
        <position position="125"/>
    </location>
    <ligand>
        <name>Zn(2+)</name>
        <dbReference type="ChEBI" id="CHEBI:29105"/>
    </ligand>
</feature>
<dbReference type="KEGG" id="rrd:RradSPS_1144"/>
<keyword evidence="4" id="KW-0805">Transcription regulation</keyword>
<keyword evidence="11" id="KW-1185">Reference proteome</keyword>
<dbReference type="Proteomes" id="UP001281130">
    <property type="component" value="Unassembled WGS sequence"/>
</dbReference>
<evidence type="ECO:0000256" key="2">
    <source>
        <dbReference type="ARBA" id="ARBA00022491"/>
    </source>
</evidence>
<reference evidence="9 11" key="1">
    <citation type="submission" date="2014-03" db="EMBL/GenBank/DDBJ databases">
        <title>Complete genome sequence of the Radio-Resistant Rubrobacter radiotolerans RSPS-4.</title>
        <authorList>
            <person name="Egas C.C."/>
            <person name="Barroso C.C."/>
            <person name="Froufe H.J.C."/>
            <person name="Pacheco J.J."/>
            <person name="Albuquerque L.L."/>
            <person name="da Costa M.M.S."/>
        </authorList>
    </citation>
    <scope>NUCLEOTIDE SEQUENCE [LARGE SCALE GENOMIC DNA]</scope>
    <source>
        <strain evidence="9 11">RSPS-4</strain>
    </source>
</reference>
<feature type="binding site" evidence="7">
    <location>
        <position position="83"/>
    </location>
    <ligand>
        <name>Zn(2+)</name>
        <dbReference type="ChEBI" id="CHEBI:29105"/>
    </ligand>
</feature>
<evidence type="ECO:0000256" key="3">
    <source>
        <dbReference type="ARBA" id="ARBA00022833"/>
    </source>
</evidence>
<dbReference type="EMBL" id="CP007514">
    <property type="protein sequence ID" value="AHY46427.1"/>
    <property type="molecule type" value="Genomic_DNA"/>
</dbReference>
<dbReference type="InterPro" id="IPR036388">
    <property type="entry name" value="WH-like_DNA-bd_sf"/>
</dbReference>
<feature type="binding site" evidence="7">
    <location>
        <position position="86"/>
    </location>
    <ligand>
        <name>Zn(2+)</name>
        <dbReference type="ChEBI" id="CHEBI:29105"/>
    </ligand>
</feature>
<evidence type="ECO:0000256" key="7">
    <source>
        <dbReference type="PIRSR" id="PIRSR602481-1"/>
    </source>
</evidence>
<keyword evidence="6" id="KW-0804">Transcription</keyword>
<feature type="binding site" evidence="8">
    <location>
        <position position="77"/>
    </location>
    <ligand>
        <name>Fe cation</name>
        <dbReference type="ChEBI" id="CHEBI:24875"/>
    </ligand>
</feature>
<dbReference type="GO" id="GO:0045892">
    <property type="term" value="P:negative regulation of DNA-templated transcription"/>
    <property type="evidence" value="ECO:0007669"/>
    <property type="project" value="TreeGrafter"/>
</dbReference>
<dbReference type="RefSeq" id="WP_038681294.1">
    <property type="nucleotide sequence ID" value="NZ_CP007514.1"/>
</dbReference>
<dbReference type="CDD" id="cd07153">
    <property type="entry name" value="Fur_like"/>
    <property type="match status" value="1"/>
</dbReference>
<name>A0A023X1T0_RUBRA</name>
<proteinExistence type="inferred from homology"/>
<dbReference type="GO" id="GO:0000976">
    <property type="term" value="F:transcription cis-regulatory region binding"/>
    <property type="evidence" value="ECO:0007669"/>
    <property type="project" value="TreeGrafter"/>
</dbReference>
<gene>
    <name evidence="9" type="ORF">RradSPS_1144</name>
    <name evidence="10" type="ORF">SIL72_07295</name>
</gene>
<comment type="cofactor">
    <cofactor evidence="8">
        <name>Mn(2+)</name>
        <dbReference type="ChEBI" id="CHEBI:29035"/>
    </cofactor>
    <cofactor evidence="8">
        <name>Fe(2+)</name>
        <dbReference type="ChEBI" id="CHEBI:29033"/>
    </cofactor>
    <text evidence="8">Binds 1 Mn(2+) or Fe(2+) ion per subunit.</text>
</comment>
<keyword evidence="8" id="KW-0408">Iron</keyword>
<dbReference type="Proteomes" id="UP000025229">
    <property type="component" value="Chromosome"/>
</dbReference>
<keyword evidence="5" id="KW-0238">DNA-binding</keyword>
<dbReference type="SUPFAM" id="SSF46785">
    <property type="entry name" value="Winged helix' DNA-binding domain"/>
    <property type="match status" value="1"/>
</dbReference>
<evidence type="ECO:0000313" key="10">
    <source>
        <dbReference type="EMBL" id="MDX5893834.1"/>
    </source>
</evidence>
<evidence type="ECO:0000313" key="9">
    <source>
        <dbReference type="EMBL" id="AHY46427.1"/>
    </source>
</evidence>
<dbReference type="Pfam" id="PF01475">
    <property type="entry name" value="FUR"/>
    <property type="match status" value="1"/>
</dbReference>
<dbReference type="Gene3D" id="1.10.10.10">
    <property type="entry name" value="Winged helix-like DNA-binding domain superfamily/Winged helix DNA-binding domain"/>
    <property type="match status" value="1"/>
</dbReference>
<evidence type="ECO:0000256" key="8">
    <source>
        <dbReference type="PIRSR" id="PIRSR602481-2"/>
    </source>
</evidence>
<dbReference type="GO" id="GO:0008270">
    <property type="term" value="F:zinc ion binding"/>
    <property type="evidence" value="ECO:0007669"/>
    <property type="project" value="TreeGrafter"/>
</dbReference>
<accession>A0A023X1T0</accession>
<evidence type="ECO:0000256" key="1">
    <source>
        <dbReference type="ARBA" id="ARBA00007957"/>
    </source>
</evidence>
<organism evidence="9 11">
    <name type="scientific">Rubrobacter radiotolerans</name>
    <name type="common">Arthrobacter radiotolerans</name>
    <dbReference type="NCBI Taxonomy" id="42256"/>
    <lineage>
        <taxon>Bacteria</taxon>
        <taxon>Bacillati</taxon>
        <taxon>Actinomycetota</taxon>
        <taxon>Rubrobacteria</taxon>
        <taxon>Rubrobacterales</taxon>
        <taxon>Rubrobacteraceae</taxon>
        <taxon>Rubrobacter</taxon>
    </lineage>
</organism>
<feature type="binding site" evidence="7">
    <location>
        <position position="122"/>
    </location>
    <ligand>
        <name>Zn(2+)</name>
        <dbReference type="ChEBI" id="CHEBI:29105"/>
    </ligand>
</feature>
<dbReference type="OrthoDB" id="8659436at2"/>
<evidence type="ECO:0000313" key="11">
    <source>
        <dbReference type="Proteomes" id="UP000025229"/>
    </source>
</evidence>
<reference evidence="10" key="2">
    <citation type="submission" date="2023-11" db="EMBL/GenBank/DDBJ databases">
        <title>MicrobeMod: A computational toolkit for identifying prokaryotic methylation and restriction-modification with nanopore sequencing.</title>
        <authorList>
            <person name="Crits-Christoph A."/>
            <person name="Kang S.C."/>
            <person name="Lee H."/>
            <person name="Ostrov N."/>
        </authorList>
    </citation>
    <scope>NUCLEOTIDE SEQUENCE</scope>
    <source>
        <strain evidence="10">ATCC 51242</strain>
    </source>
</reference>
<dbReference type="AlphaFoldDB" id="A0A023X1T0"/>
<feature type="binding site" evidence="8">
    <location>
        <position position="114"/>
    </location>
    <ligand>
        <name>Fe cation</name>
        <dbReference type="ChEBI" id="CHEBI:24875"/>
    </ligand>
</feature>
<evidence type="ECO:0000256" key="6">
    <source>
        <dbReference type="ARBA" id="ARBA00023163"/>
    </source>
</evidence>
<dbReference type="GO" id="GO:1900376">
    <property type="term" value="P:regulation of secondary metabolite biosynthetic process"/>
    <property type="evidence" value="ECO:0007669"/>
    <property type="project" value="TreeGrafter"/>
</dbReference>
<keyword evidence="7" id="KW-0479">Metal-binding</keyword>
<dbReference type="GO" id="GO:0003700">
    <property type="term" value="F:DNA-binding transcription factor activity"/>
    <property type="evidence" value="ECO:0007669"/>
    <property type="project" value="InterPro"/>
</dbReference>
<evidence type="ECO:0000256" key="5">
    <source>
        <dbReference type="ARBA" id="ARBA00023125"/>
    </source>
</evidence>
<sequence length="128" mass="14231">MVTRRMTRQREAILEAIRSAGGPLSVAEVHRVAGREIEGLGIATVYRNLRNLRDEGMIVAVELPGEDPRYEPVGRGHHHHFLCTECERTFDLEGCPVDVPEGATLPGGYRVRGHSLTFYGSCERCSEV</sequence>
<dbReference type="InterPro" id="IPR043135">
    <property type="entry name" value="Fur_C"/>
</dbReference>
<comment type="similarity">
    <text evidence="1">Belongs to the Fur family.</text>
</comment>
<dbReference type="STRING" id="42256.RradSPS_1144"/>
<dbReference type="InterPro" id="IPR036390">
    <property type="entry name" value="WH_DNA-bd_sf"/>
</dbReference>
<dbReference type="PANTHER" id="PTHR33202">
    <property type="entry name" value="ZINC UPTAKE REGULATION PROTEIN"/>
    <property type="match status" value="1"/>
</dbReference>
<dbReference type="EMBL" id="JAWXXX010000001">
    <property type="protein sequence ID" value="MDX5893834.1"/>
    <property type="molecule type" value="Genomic_DNA"/>
</dbReference>
<comment type="cofactor">
    <cofactor evidence="7">
        <name>Zn(2+)</name>
        <dbReference type="ChEBI" id="CHEBI:29105"/>
    </cofactor>
    <text evidence="7">Binds 1 zinc ion per subunit.</text>
</comment>
<keyword evidence="2" id="KW-0678">Repressor</keyword>
<dbReference type="eggNOG" id="COG0735">
    <property type="taxonomic scope" value="Bacteria"/>
</dbReference>
<keyword evidence="3 7" id="KW-0862">Zinc</keyword>
<dbReference type="Gene3D" id="3.30.1490.190">
    <property type="match status" value="1"/>
</dbReference>